<evidence type="ECO:0000256" key="8">
    <source>
        <dbReference type="ARBA" id="ARBA00022989"/>
    </source>
</evidence>
<evidence type="ECO:0000256" key="4">
    <source>
        <dbReference type="ARBA" id="ARBA00022475"/>
    </source>
</evidence>
<keyword evidence="7" id="KW-0769">Symport</keyword>
<comment type="similarity">
    <text evidence="2">Belongs to the inorganic phosphate transporter (PiT) (TC 2.A.20) family. Pit subfamily.</text>
</comment>
<evidence type="ECO:0000256" key="11">
    <source>
        <dbReference type="RuleBase" id="RU363058"/>
    </source>
</evidence>
<evidence type="ECO:0000256" key="6">
    <source>
        <dbReference type="ARBA" id="ARBA00022692"/>
    </source>
</evidence>
<protein>
    <recommendedName>
        <fullName evidence="11">Phosphate transporter</fullName>
    </recommendedName>
</protein>
<feature type="transmembrane region" description="Helical" evidence="11">
    <location>
        <begin position="360"/>
        <end position="380"/>
    </location>
</feature>
<keyword evidence="9 11" id="KW-0472">Membrane</keyword>
<keyword evidence="5 11" id="KW-0592">Phosphate transport</keyword>
<keyword evidence="13" id="KW-1185">Reference proteome</keyword>
<feature type="transmembrane region" description="Helical" evidence="11">
    <location>
        <begin position="163"/>
        <end position="186"/>
    </location>
</feature>
<evidence type="ECO:0000256" key="5">
    <source>
        <dbReference type="ARBA" id="ARBA00022592"/>
    </source>
</evidence>
<feature type="transmembrane region" description="Helical" evidence="11">
    <location>
        <begin position="99"/>
        <end position="121"/>
    </location>
</feature>
<proteinExistence type="inferred from homology"/>
<dbReference type="AlphaFoldDB" id="A0A4R8DNE8"/>
<comment type="subcellular location">
    <subcellularLocation>
        <location evidence="1">Cell membrane</location>
        <topology evidence="1">Multi-pass membrane protein</topology>
    </subcellularLocation>
    <subcellularLocation>
        <location evidence="11">Membrane</location>
        <topology evidence="11">Multi-pass membrane protein</topology>
    </subcellularLocation>
</comment>
<feature type="transmembrane region" description="Helical" evidence="11">
    <location>
        <begin position="453"/>
        <end position="478"/>
    </location>
</feature>
<name>A0A4R8DNE8_9BACT</name>
<evidence type="ECO:0000256" key="7">
    <source>
        <dbReference type="ARBA" id="ARBA00022847"/>
    </source>
</evidence>
<accession>A0A4R8DNE8</accession>
<sequence>MTSFLINMINLPFIGEVDLQGSILLIFFLCLLCVIGFEFVNGFHDTANAVATVIYTKALKPMVAVPWSGFCNFMGVFTGGVAVAMGILKLVPLNDLMALPVQVGAVMVLSVLLASIIWNLGTWYLGIPCSSSHTLIGAMIGAGLGFTYFYHGAGVNWGKAGEIGLSLILSPLLGFGVAVLLMLFLKHVVKANSLFHIPQGENDRPPLLIRLLLITTCTLVSFFHGSNDGQKGVGLLMLILIAFLPAKFALDSSVPADKIASALAPTQQVIQRAIAANPDAKPTLDSLSNSIADAGAGVFGAAGGHGDPSHKLIYEYRKKIQSAAKALSALAASGKIQMPASDKAIVKKASGDLGKLTDYAPLWVIATISISLGIGTMIGWKRIVTTIGEKIGKEHLNYAQGATAEITAASMIGLATASGLPVSTTHVLSSGIAGAMVASGGTKNLNSGTLRNIAMAWVLTLPVSILLALGLFFVFHLFV</sequence>
<feature type="transmembrane region" description="Helical" evidence="11">
    <location>
        <begin position="133"/>
        <end position="151"/>
    </location>
</feature>
<keyword evidence="6 11" id="KW-0812">Transmembrane</keyword>
<keyword evidence="8 11" id="KW-1133">Transmembrane helix</keyword>
<dbReference type="EMBL" id="SODV01000001">
    <property type="protein sequence ID" value="TDW99235.1"/>
    <property type="molecule type" value="Genomic_DNA"/>
</dbReference>
<dbReference type="PANTHER" id="PTHR11101:SF65">
    <property type="entry name" value="LOW-AFFINITY INORGANIC PHOSPHATE TRANSPORTER PITA-RELATED"/>
    <property type="match status" value="1"/>
</dbReference>
<evidence type="ECO:0000256" key="3">
    <source>
        <dbReference type="ARBA" id="ARBA00022448"/>
    </source>
</evidence>
<dbReference type="GO" id="GO:0035435">
    <property type="term" value="P:phosphate ion transmembrane transport"/>
    <property type="evidence" value="ECO:0007669"/>
    <property type="project" value="TreeGrafter"/>
</dbReference>
<evidence type="ECO:0000313" key="12">
    <source>
        <dbReference type="EMBL" id="TDW99235.1"/>
    </source>
</evidence>
<evidence type="ECO:0000256" key="2">
    <source>
        <dbReference type="ARBA" id="ARBA00005342"/>
    </source>
</evidence>
<dbReference type="GO" id="GO:0015293">
    <property type="term" value="F:symporter activity"/>
    <property type="evidence" value="ECO:0007669"/>
    <property type="project" value="UniProtKB-KW"/>
</dbReference>
<dbReference type="Proteomes" id="UP000294498">
    <property type="component" value="Unassembled WGS sequence"/>
</dbReference>
<organism evidence="12 13">
    <name type="scientific">Dinghuibacter silviterrae</name>
    <dbReference type="NCBI Taxonomy" id="1539049"/>
    <lineage>
        <taxon>Bacteria</taxon>
        <taxon>Pseudomonadati</taxon>
        <taxon>Bacteroidota</taxon>
        <taxon>Chitinophagia</taxon>
        <taxon>Chitinophagales</taxon>
        <taxon>Chitinophagaceae</taxon>
        <taxon>Dinghuibacter</taxon>
    </lineage>
</organism>
<dbReference type="OrthoDB" id="9779554at2"/>
<feature type="transmembrane region" description="Helical" evidence="11">
    <location>
        <begin position="232"/>
        <end position="250"/>
    </location>
</feature>
<dbReference type="PANTHER" id="PTHR11101">
    <property type="entry name" value="PHOSPHATE TRANSPORTER"/>
    <property type="match status" value="1"/>
</dbReference>
<comment type="caution">
    <text evidence="12">The sequence shown here is derived from an EMBL/GenBank/DDBJ whole genome shotgun (WGS) entry which is preliminary data.</text>
</comment>
<keyword evidence="4" id="KW-1003">Cell membrane</keyword>
<dbReference type="Pfam" id="PF01384">
    <property type="entry name" value="PHO4"/>
    <property type="match status" value="1"/>
</dbReference>
<evidence type="ECO:0000256" key="10">
    <source>
        <dbReference type="ARBA" id="ARBA00047348"/>
    </source>
</evidence>
<evidence type="ECO:0000313" key="13">
    <source>
        <dbReference type="Proteomes" id="UP000294498"/>
    </source>
</evidence>
<feature type="transmembrane region" description="Helical" evidence="11">
    <location>
        <begin position="20"/>
        <end position="43"/>
    </location>
</feature>
<dbReference type="InterPro" id="IPR001204">
    <property type="entry name" value="Phos_transporter"/>
</dbReference>
<dbReference type="GO" id="GO:0005315">
    <property type="term" value="F:phosphate transmembrane transporter activity"/>
    <property type="evidence" value="ECO:0007669"/>
    <property type="project" value="InterPro"/>
</dbReference>
<dbReference type="GO" id="GO:0005886">
    <property type="term" value="C:plasma membrane"/>
    <property type="evidence" value="ECO:0007669"/>
    <property type="project" value="UniProtKB-SubCell"/>
</dbReference>
<reference evidence="12 13" key="1">
    <citation type="submission" date="2019-03" db="EMBL/GenBank/DDBJ databases">
        <title>Genomic Encyclopedia of Type Strains, Phase IV (KMG-IV): sequencing the most valuable type-strain genomes for metagenomic binning, comparative biology and taxonomic classification.</title>
        <authorList>
            <person name="Goeker M."/>
        </authorList>
    </citation>
    <scope>NUCLEOTIDE SEQUENCE [LARGE SCALE GENOMIC DNA]</scope>
    <source>
        <strain evidence="12 13">DSM 100059</strain>
    </source>
</reference>
<feature type="transmembrane region" description="Helical" evidence="11">
    <location>
        <begin position="64"/>
        <end position="87"/>
    </location>
</feature>
<comment type="catalytic activity">
    <reaction evidence="10">
        <text>phosphate(in) + H(+)(in) = phosphate(out) + H(+)(out)</text>
        <dbReference type="Rhea" id="RHEA:29939"/>
        <dbReference type="ChEBI" id="CHEBI:15378"/>
        <dbReference type="ChEBI" id="CHEBI:43474"/>
    </reaction>
</comment>
<feature type="transmembrane region" description="Helical" evidence="11">
    <location>
        <begin position="207"/>
        <end position="226"/>
    </location>
</feature>
<keyword evidence="3 11" id="KW-0813">Transport</keyword>
<dbReference type="RefSeq" id="WP_133989765.1">
    <property type="nucleotide sequence ID" value="NZ_SODV01000001.1"/>
</dbReference>
<evidence type="ECO:0000256" key="1">
    <source>
        <dbReference type="ARBA" id="ARBA00004651"/>
    </source>
</evidence>
<evidence type="ECO:0000256" key="9">
    <source>
        <dbReference type="ARBA" id="ARBA00023136"/>
    </source>
</evidence>
<gene>
    <name evidence="12" type="ORF">EDB95_0244</name>
</gene>